<comment type="function">
    <text evidence="6">Involved in transcription antitermination. Required for transcription of ribosomal RNA (rRNA) genes. Binds specifically to the boxA antiterminator sequence of the ribosomal RNA (rrn) operons.</text>
</comment>
<keyword evidence="7" id="KW-0175">Coiled coil</keyword>
<evidence type="ECO:0000256" key="7">
    <source>
        <dbReference type="SAM" id="Coils"/>
    </source>
</evidence>
<dbReference type="GO" id="GO:0006353">
    <property type="term" value="P:DNA-templated transcription termination"/>
    <property type="evidence" value="ECO:0007669"/>
    <property type="project" value="UniProtKB-UniRule"/>
</dbReference>
<dbReference type="InterPro" id="IPR006027">
    <property type="entry name" value="NusB_RsmB_TIM44"/>
</dbReference>
<evidence type="ECO:0000313" key="9">
    <source>
        <dbReference type="EMBL" id="HDD52763.1"/>
    </source>
</evidence>
<keyword evidence="2 6" id="KW-0889">Transcription antitermination</keyword>
<dbReference type="PANTHER" id="PTHR11078:SF3">
    <property type="entry name" value="ANTITERMINATION NUSB DOMAIN-CONTAINING PROTEIN"/>
    <property type="match status" value="1"/>
</dbReference>
<reference evidence="9" key="1">
    <citation type="journal article" date="2020" name="mSystems">
        <title>Genome- and Community-Level Interaction Insights into Carbon Utilization and Element Cycling Functions of Hydrothermarchaeota in Hydrothermal Sediment.</title>
        <authorList>
            <person name="Zhou Z."/>
            <person name="Liu Y."/>
            <person name="Xu W."/>
            <person name="Pan J."/>
            <person name="Luo Z.H."/>
            <person name="Li M."/>
        </authorList>
    </citation>
    <scope>NUCLEOTIDE SEQUENCE [LARGE SCALE GENOMIC DNA]</scope>
    <source>
        <strain evidence="9">HyVt-115</strain>
    </source>
</reference>
<evidence type="ECO:0000256" key="3">
    <source>
        <dbReference type="ARBA" id="ARBA00022884"/>
    </source>
</evidence>
<evidence type="ECO:0000256" key="4">
    <source>
        <dbReference type="ARBA" id="ARBA00023015"/>
    </source>
</evidence>
<feature type="domain" description="NusB/RsmB/TIM44" evidence="8">
    <location>
        <begin position="8"/>
        <end position="132"/>
    </location>
</feature>
<feature type="coiled-coil region" evidence="7">
    <location>
        <begin position="45"/>
        <end position="75"/>
    </location>
</feature>
<evidence type="ECO:0000259" key="8">
    <source>
        <dbReference type="Pfam" id="PF01029"/>
    </source>
</evidence>
<dbReference type="PANTHER" id="PTHR11078">
    <property type="entry name" value="N UTILIZATION SUBSTANCE PROTEIN B-RELATED"/>
    <property type="match status" value="1"/>
</dbReference>
<keyword evidence="5 6" id="KW-0804">Transcription</keyword>
<accession>A0A7C0U697</accession>
<sequence>MKPNSRSKARELALALLFQDHFQEEPPLEETFELLQEEAVSPSLKEKALELRKKVKERERDLEEIIEEYSKWRKERIDLVDRAILKLALYEMLYDPTVPPAVAIDEAIELAKKYSSSKAYKFINGLLDRVKKERLEKSHGTT</sequence>
<dbReference type="InterPro" id="IPR011605">
    <property type="entry name" value="NusB_fam"/>
</dbReference>
<evidence type="ECO:0000256" key="2">
    <source>
        <dbReference type="ARBA" id="ARBA00022814"/>
    </source>
</evidence>
<dbReference type="GO" id="GO:0005829">
    <property type="term" value="C:cytosol"/>
    <property type="evidence" value="ECO:0007669"/>
    <property type="project" value="TreeGrafter"/>
</dbReference>
<dbReference type="HAMAP" id="MF_00073">
    <property type="entry name" value="NusB"/>
    <property type="match status" value="1"/>
</dbReference>
<evidence type="ECO:0000256" key="1">
    <source>
        <dbReference type="ARBA" id="ARBA00005952"/>
    </source>
</evidence>
<dbReference type="Proteomes" id="UP000885690">
    <property type="component" value="Unassembled WGS sequence"/>
</dbReference>
<dbReference type="EMBL" id="DQWS01000064">
    <property type="protein sequence ID" value="HDD52763.1"/>
    <property type="molecule type" value="Genomic_DNA"/>
</dbReference>
<dbReference type="GO" id="GO:0031564">
    <property type="term" value="P:transcription antitermination"/>
    <property type="evidence" value="ECO:0007669"/>
    <property type="project" value="UniProtKB-KW"/>
</dbReference>
<name>A0A7C0U697_9BACT</name>
<dbReference type="Pfam" id="PF01029">
    <property type="entry name" value="NusB"/>
    <property type="match status" value="1"/>
</dbReference>
<evidence type="ECO:0000256" key="5">
    <source>
        <dbReference type="ARBA" id="ARBA00023163"/>
    </source>
</evidence>
<evidence type="ECO:0000256" key="6">
    <source>
        <dbReference type="HAMAP-Rule" id="MF_00073"/>
    </source>
</evidence>
<protein>
    <recommendedName>
        <fullName evidence="6">Transcription antitermination protein NusB</fullName>
    </recommendedName>
    <alternativeName>
        <fullName evidence="6">Antitermination factor NusB</fullName>
    </alternativeName>
</protein>
<organism evidence="9">
    <name type="scientific">Thermosulfidibacter takaii</name>
    <dbReference type="NCBI Taxonomy" id="412593"/>
    <lineage>
        <taxon>Bacteria</taxon>
        <taxon>Pseudomonadati</taxon>
        <taxon>Thermosulfidibacterota</taxon>
        <taxon>Thermosulfidibacteria</taxon>
        <taxon>Thermosulfidibacterales</taxon>
        <taxon>Thermosulfidibacteraceae</taxon>
    </lineage>
</organism>
<proteinExistence type="inferred from homology"/>
<comment type="similarity">
    <text evidence="1 6">Belongs to the NusB family.</text>
</comment>
<keyword evidence="4 6" id="KW-0805">Transcription regulation</keyword>
<comment type="caution">
    <text evidence="9">The sequence shown here is derived from an EMBL/GenBank/DDBJ whole genome shotgun (WGS) entry which is preliminary data.</text>
</comment>
<dbReference type="Gene3D" id="1.10.940.10">
    <property type="entry name" value="NusB-like"/>
    <property type="match status" value="1"/>
</dbReference>
<dbReference type="NCBIfam" id="TIGR01951">
    <property type="entry name" value="nusB"/>
    <property type="match status" value="1"/>
</dbReference>
<dbReference type="AlphaFoldDB" id="A0A7C0U697"/>
<dbReference type="SUPFAM" id="SSF48013">
    <property type="entry name" value="NusB-like"/>
    <property type="match status" value="1"/>
</dbReference>
<keyword evidence="3 6" id="KW-0694">RNA-binding</keyword>
<dbReference type="GO" id="GO:0003723">
    <property type="term" value="F:RNA binding"/>
    <property type="evidence" value="ECO:0007669"/>
    <property type="project" value="UniProtKB-UniRule"/>
</dbReference>
<dbReference type="InterPro" id="IPR035926">
    <property type="entry name" value="NusB-like_sf"/>
</dbReference>
<gene>
    <name evidence="6 9" type="primary">nusB</name>
    <name evidence="9" type="ORF">ENF32_01675</name>
</gene>